<organism evidence="1 2">
    <name type="scientific">Shackletoniella antarctica</name>
    <dbReference type="NCBI Taxonomy" id="268115"/>
    <lineage>
        <taxon>Bacteria</taxon>
        <taxon>Bacillati</taxon>
        <taxon>Cyanobacteriota</taxon>
        <taxon>Cyanophyceae</taxon>
        <taxon>Oculatellales</taxon>
        <taxon>Oculatellaceae</taxon>
        <taxon>Shackletoniella</taxon>
    </lineage>
</organism>
<accession>A0A2W4VKI9</accession>
<dbReference type="Proteomes" id="UP000249081">
    <property type="component" value="Unassembled WGS sequence"/>
</dbReference>
<comment type="caution">
    <text evidence="1">The sequence shown here is derived from an EMBL/GenBank/DDBJ whole genome shotgun (WGS) entry which is preliminary data.</text>
</comment>
<proteinExistence type="predicted"/>
<sequence length="70" mass="7664">MPSALYVVSIWTSEHRLLLGQVKVASKSRAMLISPGKAPGRVGRKTVMIRGQITHLTCREQRFVSSAIAS</sequence>
<evidence type="ECO:0000313" key="1">
    <source>
        <dbReference type="EMBL" id="PZO33343.1"/>
    </source>
</evidence>
<dbReference type="EMBL" id="QBMN01000261">
    <property type="protein sequence ID" value="PZO33343.1"/>
    <property type="molecule type" value="Genomic_DNA"/>
</dbReference>
<reference evidence="2" key="1">
    <citation type="submission" date="2018-04" db="EMBL/GenBank/DDBJ databases">
        <authorList>
            <person name="Cornet L."/>
        </authorList>
    </citation>
    <scope>NUCLEOTIDE SEQUENCE [LARGE SCALE GENOMIC DNA]</scope>
</reference>
<protein>
    <submittedName>
        <fullName evidence="1">Uncharacterized protein</fullName>
    </submittedName>
</protein>
<dbReference type="AlphaFoldDB" id="A0A2W4VKI9"/>
<gene>
    <name evidence="1" type="ORF">DCF17_22110</name>
</gene>
<name>A0A2W4VKI9_9CYAN</name>
<evidence type="ECO:0000313" key="2">
    <source>
        <dbReference type="Proteomes" id="UP000249081"/>
    </source>
</evidence>
<reference evidence="1 2" key="2">
    <citation type="submission" date="2018-06" db="EMBL/GenBank/DDBJ databases">
        <title>Metagenomic assembly of (sub)arctic Cyanobacteria and their associated microbiome from non-axenic cultures.</title>
        <authorList>
            <person name="Baurain D."/>
        </authorList>
    </citation>
    <scope>NUCLEOTIDE SEQUENCE [LARGE SCALE GENOMIC DNA]</scope>
    <source>
        <strain evidence="1">ULC041bin1</strain>
    </source>
</reference>